<evidence type="ECO:0000313" key="4">
    <source>
        <dbReference type="Proteomes" id="UP000280586"/>
    </source>
</evidence>
<dbReference type="KEGG" id="csep:CP523_13285"/>
<dbReference type="GeneID" id="303561659"/>
<dbReference type="Proteomes" id="UP001055437">
    <property type="component" value="Chromosome"/>
</dbReference>
<dbReference type="Proteomes" id="UP000280586">
    <property type="component" value="Chromosome"/>
</dbReference>
<sequence>MYEIKLINENEETIINSISTSVEAPRLSSFNIKHGINVIDTLTFDISPNNPGYFKIIALKTLIEVLNKKLNKVEFRGRILLPTEKMNNNGVLTKSVVCESELGYLMDSSTTYGEYHNISVKNFLKVIIDNHNNQVSEDKKFVLGNVTVKNNNDRLYRYLGYVKTFQSIKDKLIDRLGGELQIRYENGTRYLDYLESIGEFKETEIRISKNLKSIEQQKDPTSIISRLIPLGSKLENSEERLTIESVNGGIKYIDDIDAMKKFGVIVGVKLWDDVTRASNLLKNGQDYLKRNNKIKKKYKITALDLSLIGLDLNSFEVYNTYNVINPLMNINEELRVIEKNIDGNNPQNSSLTVGDKFEDIKQYQLGIIKANKNIETLNENINSTIDVVKTISTESKNTAKVLNKTNEVLTNTNQTVKDLTDAIIEINNRLNDNVKETQNLINATSDIKDNFNNVNNKLEKLKRRAIMEV</sequence>
<feature type="domain" description="Tail spike" evidence="1">
    <location>
        <begin position="118"/>
        <end position="365"/>
    </location>
</feature>
<dbReference type="EMBL" id="CP099799">
    <property type="protein sequence ID" value="USS01919.1"/>
    <property type="molecule type" value="Genomic_DNA"/>
</dbReference>
<dbReference type="NCBIfam" id="TIGR01665">
    <property type="entry name" value="put_anti_recept"/>
    <property type="match status" value="1"/>
</dbReference>
<keyword evidence="5" id="KW-1185">Reference proteome</keyword>
<name>A0A9N7JN11_CLOSE</name>
<dbReference type="Pfam" id="PF06605">
    <property type="entry name" value="Prophage_tail"/>
    <property type="match status" value="1"/>
</dbReference>
<evidence type="ECO:0000259" key="1">
    <source>
        <dbReference type="Pfam" id="PF06605"/>
    </source>
</evidence>
<gene>
    <name evidence="2" type="ORF">CP523_13285</name>
    <name evidence="3" type="ORF">NH397_05680</name>
</gene>
<dbReference type="AlphaFoldDB" id="A0A9N7JN11"/>
<evidence type="ECO:0000313" key="5">
    <source>
        <dbReference type="Proteomes" id="UP001055437"/>
    </source>
</evidence>
<accession>A0A9N7JN11</accession>
<evidence type="ECO:0000313" key="2">
    <source>
        <dbReference type="EMBL" id="AYE35320.1"/>
    </source>
</evidence>
<organism evidence="2 4">
    <name type="scientific">Clostridium septicum</name>
    <dbReference type="NCBI Taxonomy" id="1504"/>
    <lineage>
        <taxon>Bacteria</taxon>
        <taxon>Bacillati</taxon>
        <taxon>Bacillota</taxon>
        <taxon>Clostridia</taxon>
        <taxon>Eubacteriales</taxon>
        <taxon>Clostridiaceae</taxon>
        <taxon>Clostridium</taxon>
    </lineage>
</organism>
<reference evidence="3" key="2">
    <citation type="submission" date="2022-06" db="EMBL/GenBank/DDBJ databases">
        <authorList>
            <person name="Holder M.E."/>
            <person name="Ajami N.J."/>
            <person name="Petrosino J.F."/>
        </authorList>
    </citation>
    <scope>NUCLEOTIDE SEQUENCE</scope>
    <source>
        <strain evidence="3">RMA 8861</strain>
    </source>
</reference>
<evidence type="ECO:0000313" key="3">
    <source>
        <dbReference type="EMBL" id="USS01919.1"/>
    </source>
</evidence>
<proteinExistence type="predicted"/>
<dbReference type="Gene3D" id="1.10.287.950">
    <property type="entry name" value="Methyl-accepting chemotaxis protein"/>
    <property type="match status" value="1"/>
</dbReference>
<dbReference type="InterPro" id="IPR010572">
    <property type="entry name" value="Tail_dom"/>
</dbReference>
<reference evidence="2 4" key="1">
    <citation type="submission" date="2017-09" db="EMBL/GenBank/DDBJ databases">
        <authorList>
            <person name="Thomas P."/>
            <person name="Seyboldt C."/>
        </authorList>
    </citation>
    <scope>NUCLEOTIDE SEQUENCE [LARGE SCALE GENOMIC DNA]</scope>
    <source>
        <strain evidence="2 4">DSM 7534</strain>
    </source>
</reference>
<dbReference type="EMBL" id="CP023671">
    <property type="protein sequence ID" value="AYE35320.1"/>
    <property type="molecule type" value="Genomic_DNA"/>
</dbReference>
<protein>
    <submittedName>
        <fullName evidence="2">Lysin</fullName>
    </submittedName>
    <submittedName>
        <fullName evidence="3">Phage tail protein</fullName>
    </submittedName>
</protein>
<dbReference type="RefSeq" id="WP_120140946.1">
    <property type="nucleotide sequence ID" value="NZ_CP023671.1"/>
</dbReference>
<dbReference type="InterPro" id="IPR007119">
    <property type="entry name" value="Phage_tail_spike_N"/>
</dbReference>